<comment type="caution">
    <text evidence="6">The sequence shown here is derived from an EMBL/GenBank/DDBJ whole genome shotgun (WGS) entry which is preliminary data.</text>
</comment>
<dbReference type="PROSITE" id="PS51078">
    <property type="entry name" value="ICLR_ED"/>
    <property type="match status" value="1"/>
</dbReference>
<keyword evidence="2" id="KW-0238">DNA-binding</keyword>
<reference evidence="6 7" key="1">
    <citation type="submission" date="2019-06" db="EMBL/GenBank/DDBJ databases">
        <title>Sequencing the genomes of 1000 actinobacteria strains.</title>
        <authorList>
            <person name="Klenk H.-P."/>
        </authorList>
    </citation>
    <scope>NUCLEOTIDE SEQUENCE [LARGE SCALE GENOMIC DNA]</scope>
    <source>
        <strain evidence="6 7">DSM 45671</strain>
    </source>
</reference>
<dbReference type="PANTHER" id="PTHR30136">
    <property type="entry name" value="HELIX-TURN-HELIX TRANSCRIPTIONAL REGULATOR, ICLR FAMILY"/>
    <property type="match status" value="1"/>
</dbReference>
<dbReference type="OrthoDB" id="60629at2"/>
<dbReference type="GO" id="GO:0003677">
    <property type="term" value="F:DNA binding"/>
    <property type="evidence" value="ECO:0007669"/>
    <property type="project" value="UniProtKB-KW"/>
</dbReference>
<dbReference type="GO" id="GO:0045892">
    <property type="term" value="P:negative regulation of DNA-templated transcription"/>
    <property type="evidence" value="ECO:0007669"/>
    <property type="project" value="TreeGrafter"/>
</dbReference>
<name>A0A561T4S4_9PSEU</name>
<dbReference type="Gene3D" id="1.10.10.10">
    <property type="entry name" value="Winged helix-like DNA-binding domain superfamily/Winged helix DNA-binding domain"/>
    <property type="match status" value="1"/>
</dbReference>
<gene>
    <name evidence="6" type="ORF">FHX44_118051</name>
</gene>
<dbReference type="AlphaFoldDB" id="A0A561T4S4"/>
<proteinExistence type="predicted"/>
<dbReference type="InterPro" id="IPR050707">
    <property type="entry name" value="HTH_MetabolicPath_Reg"/>
</dbReference>
<evidence type="ECO:0000256" key="3">
    <source>
        <dbReference type="ARBA" id="ARBA00023163"/>
    </source>
</evidence>
<dbReference type="Proteomes" id="UP000321261">
    <property type="component" value="Unassembled WGS sequence"/>
</dbReference>
<dbReference type="SUPFAM" id="SSF55781">
    <property type="entry name" value="GAF domain-like"/>
    <property type="match status" value="1"/>
</dbReference>
<dbReference type="PANTHER" id="PTHR30136:SF24">
    <property type="entry name" value="HTH-TYPE TRANSCRIPTIONAL REPRESSOR ALLR"/>
    <property type="match status" value="1"/>
</dbReference>
<protein>
    <submittedName>
        <fullName evidence="6">IclR family transcriptional regulator</fullName>
    </submittedName>
</protein>
<sequence length="249" mass="26537">MLGRALALLSEFRPGEREVGLAELARRSGVAKPTAHRLLAELEAWMLVERTGRGYRLGLRLFELGQVVPRQRDLQETATPFLADLYEATRETVHLAVPDGAEVVYVQKLAAPDGPDIPSRLGGRMPAHCTGVGKALLAFGPPERLTAVLTAGLTRRTPRTIVLPGMLGKQLTAIRQQGLAEEHEESAPGVACVAAPVMDPSGVAVAAISITGWSNRLDTRRVAPAVRTAALALSRALGGAPVLSTLRER</sequence>
<dbReference type="PROSITE" id="PS51077">
    <property type="entry name" value="HTH_ICLR"/>
    <property type="match status" value="1"/>
</dbReference>
<keyword evidence="3" id="KW-0804">Transcription</keyword>
<evidence type="ECO:0000259" key="4">
    <source>
        <dbReference type="PROSITE" id="PS51077"/>
    </source>
</evidence>
<evidence type="ECO:0000256" key="2">
    <source>
        <dbReference type="ARBA" id="ARBA00023125"/>
    </source>
</evidence>
<keyword evidence="1" id="KW-0805">Transcription regulation</keyword>
<organism evidence="6 7">
    <name type="scientific">Pseudonocardia hierapolitana</name>
    <dbReference type="NCBI Taxonomy" id="1128676"/>
    <lineage>
        <taxon>Bacteria</taxon>
        <taxon>Bacillati</taxon>
        <taxon>Actinomycetota</taxon>
        <taxon>Actinomycetes</taxon>
        <taxon>Pseudonocardiales</taxon>
        <taxon>Pseudonocardiaceae</taxon>
        <taxon>Pseudonocardia</taxon>
    </lineage>
</organism>
<keyword evidence="7" id="KW-1185">Reference proteome</keyword>
<evidence type="ECO:0000313" key="6">
    <source>
        <dbReference type="EMBL" id="TWF82106.1"/>
    </source>
</evidence>
<dbReference type="InterPro" id="IPR029016">
    <property type="entry name" value="GAF-like_dom_sf"/>
</dbReference>
<dbReference type="Pfam" id="PF09339">
    <property type="entry name" value="HTH_IclR"/>
    <property type="match status" value="1"/>
</dbReference>
<feature type="domain" description="IclR-ED" evidence="5">
    <location>
        <begin position="60"/>
        <end position="239"/>
    </location>
</feature>
<dbReference type="InterPro" id="IPR036388">
    <property type="entry name" value="WH-like_DNA-bd_sf"/>
</dbReference>
<dbReference type="Gene3D" id="3.30.450.40">
    <property type="match status" value="1"/>
</dbReference>
<evidence type="ECO:0000256" key="1">
    <source>
        <dbReference type="ARBA" id="ARBA00023015"/>
    </source>
</evidence>
<dbReference type="Pfam" id="PF01614">
    <property type="entry name" value="IclR_C"/>
    <property type="match status" value="1"/>
</dbReference>
<dbReference type="GO" id="GO:0003700">
    <property type="term" value="F:DNA-binding transcription factor activity"/>
    <property type="evidence" value="ECO:0007669"/>
    <property type="project" value="TreeGrafter"/>
</dbReference>
<dbReference type="SMART" id="SM00346">
    <property type="entry name" value="HTH_ICLR"/>
    <property type="match status" value="1"/>
</dbReference>
<dbReference type="RefSeq" id="WP_147260491.1">
    <property type="nucleotide sequence ID" value="NZ_VIWU01000001.1"/>
</dbReference>
<dbReference type="InterPro" id="IPR014757">
    <property type="entry name" value="Tscrpt_reg_IclR_C"/>
</dbReference>
<accession>A0A561T4S4</accession>
<evidence type="ECO:0000313" key="7">
    <source>
        <dbReference type="Proteomes" id="UP000321261"/>
    </source>
</evidence>
<dbReference type="InterPro" id="IPR036390">
    <property type="entry name" value="WH_DNA-bd_sf"/>
</dbReference>
<dbReference type="InterPro" id="IPR005471">
    <property type="entry name" value="Tscrpt_reg_IclR_N"/>
</dbReference>
<dbReference type="EMBL" id="VIWU01000001">
    <property type="protein sequence ID" value="TWF82106.1"/>
    <property type="molecule type" value="Genomic_DNA"/>
</dbReference>
<feature type="domain" description="HTH iclR-type" evidence="4">
    <location>
        <begin position="1"/>
        <end position="59"/>
    </location>
</feature>
<dbReference type="SUPFAM" id="SSF46785">
    <property type="entry name" value="Winged helix' DNA-binding domain"/>
    <property type="match status" value="1"/>
</dbReference>
<evidence type="ECO:0000259" key="5">
    <source>
        <dbReference type="PROSITE" id="PS51078"/>
    </source>
</evidence>